<reference evidence="11 12" key="1">
    <citation type="journal article" date="2018" name="Front. Microbiol.">
        <title>Genomic and genetic insights into a cosmopolitan fungus, Paecilomyces variotii (Eurotiales).</title>
        <authorList>
            <person name="Urquhart A.S."/>
            <person name="Mondo S.J."/>
            <person name="Makela M.R."/>
            <person name="Hane J.K."/>
            <person name="Wiebenga A."/>
            <person name="He G."/>
            <person name="Mihaltcheva S."/>
            <person name="Pangilinan J."/>
            <person name="Lipzen A."/>
            <person name="Barry K."/>
            <person name="de Vries R.P."/>
            <person name="Grigoriev I.V."/>
            <person name="Idnurm A."/>
        </authorList>
    </citation>
    <scope>NUCLEOTIDE SEQUENCE [LARGE SCALE GENOMIC DNA]</scope>
    <source>
        <strain evidence="11 12">CBS 101075</strain>
    </source>
</reference>
<dbReference type="GO" id="GO:0030681">
    <property type="term" value="C:multimeric ribonuclease P complex"/>
    <property type="evidence" value="ECO:0007669"/>
    <property type="project" value="TreeGrafter"/>
</dbReference>
<dbReference type="GO" id="GO:0005730">
    <property type="term" value="C:nucleolus"/>
    <property type="evidence" value="ECO:0007669"/>
    <property type="project" value="TreeGrafter"/>
</dbReference>
<dbReference type="GO" id="GO:0004526">
    <property type="term" value="F:ribonuclease P activity"/>
    <property type="evidence" value="ECO:0007669"/>
    <property type="project" value="UniProtKB-EC"/>
</dbReference>
<evidence type="ECO:0000256" key="3">
    <source>
        <dbReference type="ARBA" id="ARBA00010800"/>
    </source>
</evidence>
<dbReference type="FunFam" id="3.30.70.3250:FF:000004">
    <property type="entry name" value="Ribonuclease P/MRP protein subunit POP5"/>
    <property type="match status" value="1"/>
</dbReference>
<organism evidence="11 12">
    <name type="scientific">Byssochlamys spectabilis</name>
    <name type="common">Paecilomyces variotii</name>
    <dbReference type="NCBI Taxonomy" id="264951"/>
    <lineage>
        <taxon>Eukaryota</taxon>
        <taxon>Fungi</taxon>
        <taxon>Dikarya</taxon>
        <taxon>Ascomycota</taxon>
        <taxon>Pezizomycotina</taxon>
        <taxon>Eurotiomycetes</taxon>
        <taxon>Eurotiomycetidae</taxon>
        <taxon>Eurotiales</taxon>
        <taxon>Thermoascaceae</taxon>
        <taxon>Paecilomyces</taxon>
    </lineage>
</organism>
<protein>
    <recommendedName>
        <fullName evidence="8">Ribonuclease P/MRP protein subunit POP5</fullName>
        <ecNumber evidence="4">3.1.26.5</ecNumber>
    </recommendedName>
</protein>
<dbReference type="VEuPathDB" id="FungiDB:C8Q69DRAFT_479579"/>
<evidence type="ECO:0000256" key="5">
    <source>
        <dbReference type="ARBA" id="ARBA00022694"/>
    </source>
</evidence>
<feature type="compositionally biased region" description="Acidic residues" evidence="10">
    <location>
        <begin position="188"/>
        <end position="209"/>
    </location>
</feature>
<dbReference type="PANTHER" id="PTHR15441:SF2">
    <property type="entry name" value="RIBONUCLEASE P_MRP PROTEIN SUBUNIT POP5"/>
    <property type="match status" value="1"/>
</dbReference>
<accession>A0A443HJM0</accession>
<evidence type="ECO:0000256" key="10">
    <source>
        <dbReference type="SAM" id="MobiDB-lite"/>
    </source>
</evidence>
<keyword evidence="7" id="KW-0539">Nucleus</keyword>
<dbReference type="RefSeq" id="XP_028481678.1">
    <property type="nucleotide sequence ID" value="XM_028631458.1"/>
</dbReference>
<gene>
    <name evidence="11" type="ORF">C8Q69DRAFT_479579</name>
</gene>
<dbReference type="PANTHER" id="PTHR15441">
    <property type="entry name" value="RIBONUCLEASE P PROTEIN SUBUNIT P14"/>
    <property type="match status" value="1"/>
</dbReference>
<evidence type="ECO:0000313" key="11">
    <source>
        <dbReference type="EMBL" id="RWQ92033.1"/>
    </source>
</evidence>
<dbReference type="STRING" id="264951.A0A443HJM0"/>
<name>A0A443HJM0_BYSSP</name>
<dbReference type="Pfam" id="PF01900">
    <property type="entry name" value="RNase_P_Rpp14"/>
    <property type="match status" value="1"/>
</dbReference>
<comment type="subcellular location">
    <subcellularLocation>
        <location evidence="2">Nucleus</location>
    </subcellularLocation>
</comment>
<comment type="catalytic activity">
    <reaction evidence="1">
        <text>Endonucleolytic cleavage of RNA, removing 5'-extranucleotides from tRNA precursor.</text>
        <dbReference type="EC" id="3.1.26.5"/>
    </reaction>
</comment>
<dbReference type="GO" id="GO:0000172">
    <property type="term" value="C:ribonuclease MRP complex"/>
    <property type="evidence" value="ECO:0007669"/>
    <property type="project" value="UniProtKB-ARBA"/>
</dbReference>
<evidence type="ECO:0000256" key="7">
    <source>
        <dbReference type="ARBA" id="ARBA00023242"/>
    </source>
</evidence>
<comment type="function">
    <text evidence="9">Component of ribonuclease P, a protein complex that generates mature tRNA molecules by cleaving their 5'-ends. Also a component of RNase MRP, which cleaves pre-rRNA sequences.</text>
</comment>
<keyword evidence="6" id="KW-0378">Hydrolase</keyword>
<keyword evidence="5" id="KW-0819">tRNA processing</keyword>
<evidence type="ECO:0000256" key="6">
    <source>
        <dbReference type="ARBA" id="ARBA00022801"/>
    </source>
</evidence>
<dbReference type="GO" id="GO:0033204">
    <property type="term" value="F:ribonuclease P RNA binding"/>
    <property type="evidence" value="ECO:0007669"/>
    <property type="project" value="TreeGrafter"/>
</dbReference>
<dbReference type="EMBL" id="RCNU01000014">
    <property type="protein sequence ID" value="RWQ92033.1"/>
    <property type="molecule type" value="Genomic_DNA"/>
</dbReference>
<evidence type="ECO:0000256" key="4">
    <source>
        <dbReference type="ARBA" id="ARBA00012179"/>
    </source>
</evidence>
<dbReference type="Proteomes" id="UP000283841">
    <property type="component" value="Unassembled WGS sequence"/>
</dbReference>
<evidence type="ECO:0000313" key="12">
    <source>
        <dbReference type="Proteomes" id="UP000283841"/>
    </source>
</evidence>
<evidence type="ECO:0000256" key="9">
    <source>
        <dbReference type="ARBA" id="ARBA00055200"/>
    </source>
</evidence>
<dbReference type="EC" id="3.1.26.5" evidence="4"/>
<dbReference type="InterPro" id="IPR002759">
    <property type="entry name" value="Pop5/Rpp14/Rnp2-like"/>
</dbReference>
<evidence type="ECO:0000256" key="8">
    <source>
        <dbReference type="ARBA" id="ARBA00044198"/>
    </source>
</evidence>
<keyword evidence="12" id="KW-1185">Reference proteome</keyword>
<dbReference type="SUPFAM" id="SSF160350">
    <property type="entry name" value="Rnp2-like"/>
    <property type="match status" value="1"/>
</dbReference>
<dbReference type="GO" id="GO:0000460">
    <property type="term" value="P:maturation of 5.8S rRNA"/>
    <property type="evidence" value="ECO:0007669"/>
    <property type="project" value="UniProtKB-ARBA"/>
</dbReference>
<dbReference type="Gene3D" id="3.30.70.3250">
    <property type="entry name" value="Ribonuclease P, Pop5 subunit"/>
    <property type="match status" value="1"/>
</dbReference>
<proteinExistence type="inferred from homology"/>
<sequence length="209" mass="22609">MVRIKHRYLLIDILYPTPSSDIPSAANAKASKGGNPDIQAHLRIHAPTPDTLSPGLLAKMVREEVSEMFGDWGVGRLGGAGAGGVSVKYLSPATSTAIIRCPRASFRLVWAALTYLSSIPASNRRSGPGSGARSCVFRVVRVSGTMRKAEEEAIRRARREVVRMRKGEEDSVFDFGRGDVDGGNVVGSEDEEDEEEEEDLGMGMEDESD</sequence>
<dbReference type="GeneID" id="39600735"/>
<feature type="region of interest" description="Disordered" evidence="10">
    <location>
        <begin position="172"/>
        <end position="209"/>
    </location>
</feature>
<comment type="similarity">
    <text evidence="3">Belongs to the eukaryotic/archaeal RNase P protein component 2 family.</text>
</comment>
<evidence type="ECO:0000256" key="1">
    <source>
        <dbReference type="ARBA" id="ARBA00000928"/>
    </source>
</evidence>
<evidence type="ECO:0000256" key="2">
    <source>
        <dbReference type="ARBA" id="ARBA00004123"/>
    </source>
</evidence>
<dbReference type="GO" id="GO:0001682">
    <property type="term" value="P:tRNA 5'-leader removal"/>
    <property type="evidence" value="ECO:0007669"/>
    <property type="project" value="InterPro"/>
</dbReference>
<dbReference type="InterPro" id="IPR038085">
    <property type="entry name" value="Rnp2-like_sf"/>
</dbReference>
<dbReference type="AlphaFoldDB" id="A0A443HJM0"/>
<comment type="caution">
    <text evidence="11">The sequence shown here is derived from an EMBL/GenBank/DDBJ whole genome shotgun (WGS) entry which is preliminary data.</text>
</comment>